<dbReference type="EMBL" id="POUN01000004">
    <property type="protein sequence ID" value="PNF80262.1"/>
    <property type="molecule type" value="Genomic_DNA"/>
</dbReference>
<evidence type="ECO:0000313" key="2">
    <source>
        <dbReference type="EMBL" id="PNF80262.1"/>
    </source>
</evidence>
<protein>
    <recommendedName>
        <fullName evidence="1">DISARM protein DrmE C-terminal domain-containing protein</fullName>
    </recommendedName>
</protein>
<evidence type="ECO:0000313" key="3">
    <source>
        <dbReference type="Proteomes" id="UP000235925"/>
    </source>
</evidence>
<comment type="caution">
    <text evidence="2">The sequence shown here is derived from an EMBL/GenBank/DDBJ whole genome shotgun (WGS) entry which is preliminary data.</text>
</comment>
<dbReference type="AlphaFoldDB" id="A0A2N8S0X6"/>
<reference evidence="2 3" key="1">
    <citation type="submission" date="2018-01" db="EMBL/GenBank/DDBJ databases">
        <title>Denitrification phenotypes of diverse strains of Pseudomonas stutzeri.</title>
        <authorList>
            <person name="Milligan D.A."/>
            <person name="Bergaust L."/>
            <person name="Bakken L.R."/>
            <person name="Frostegard A."/>
        </authorList>
    </citation>
    <scope>NUCLEOTIDE SEQUENCE [LARGE SCALE GENOMIC DNA]</scope>
    <source>
        <strain evidence="2 3">KC</strain>
    </source>
</reference>
<name>A0A2N8S0X6_STUST</name>
<dbReference type="RefSeq" id="WP_102826140.1">
    <property type="nucleotide sequence ID" value="NZ_CP139348.1"/>
</dbReference>
<feature type="domain" description="DISARM protein DrmE C-terminal" evidence="1">
    <location>
        <begin position="594"/>
        <end position="740"/>
    </location>
</feature>
<dbReference type="Pfam" id="PF24957">
    <property type="entry name" value="DrmE_C"/>
    <property type="match status" value="1"/>
</dbReference>
<dbReference type="Proteomes" id="UP000235925">
    <property type="component" value="Unassembled WGS sequence"/>
</dbReference>
<proteinExistence type="predicted"/>
<sequence length="928" mass="104913">MHRDSATLPEWLAAMQESWGAVPAGDLLEQSSQVWESLKLSAPDKAEAASFAMVGRALKYGQSMGVALPVLSGDGTTRLMVYLHRLRLDALQGGIRSPWLNPGNVEQHPDIVFISRPRAGFQELSRVAALHARILRPGSLKAHKGGHTSETLVVDGASDLMELTDLIGKESRPFVLVLDGTRGGNEGIWAVDSALEECFPETPRIVLLSLGDSDSLTKMRQNRTRTHLWVMRLDDKAALYPEASSTATLQLGVISDDAANSGLESLAAHFFQLRRELEKSRDPILKERLAIIGKVFRALNELIVPLPRLEDALQVATRPGLFPIRCLERWLVIAGQGSCQYGDTEMGSRSLITQMSEFHGLLMQGVSGKAGWLREHLRICRINGVQTLILCGSPHEITALESWLDDTLDPGWSETIHITAMDGVRSYRQQRDMMDEVIITGMLWPSRQHWLATPCKKMTFPVYAYEVTQVQRLLQRWWQENGAASRPDGDKLRHWRLNWGASRCEDKETRTQPLTLQIMNCLDHSQYPPRKQHATVPIKMELDNWLDLLLEEPAEPNRSVDSGESLSPDLVWITTTINDLPLPWGKTRPVLVLKNEDIHPTLPEYLDEGDQIILLKQTEERLATQEKLFEIVAETEGMQQFIRAANRWKSLVNVVSARFRPHQVQPHLKKENVIIGDAAIANWYRHKVYGPRDRAAVLVFARLAGIKEPEKAAGYISNGIEQLRNMHQHVGQQLRKALLERSKGATTITIGKLTMDGCTFDDMIEIAIVESVRLPTTQLVAAAKEEGLTEIAESIMAQHPKRIHFTVPALKSMRDSVYRDVDKFRACLSLMATELYEHYRDRKGRLHDVLENFRRESIEFQPKISSVTMGQYADNRKYKGRSADINRHFCLGNARDPIRTLRIHFDWDDEDKLLVIHHAGKHLETTQS</sequence>
<dbReference type="OrthoDB" id="6963491at2"/>
<evidence type="ECO:0000259" key="1">
    <source>
        <dbReference type="Pfam" id="PF24957"/>
    </source>
</evidence>
<organism evidence="2 3">
    <name type="scientific">Stutzerimonas stutzeri</name>
    <name type="common">Pseudomonas stutzeri</name>
    <dbReference type="NCBI Taxonomy" id="316"/>
    <lineage>
        <taxon>Bacteria</taxon>
        <taxon>Pseudomonadati</taxon>
        <taxon>Pseudomonadota</taxon>
        <taxon>Gammaproteobacteria</taxon>
        <taxon>Pseudomonadales</taxon>
        <taxon>Pseudomonadaceae</taxon>
        <taxon>Stutzerimonas</taxon>
    </lineage>
</organism>
<dbReference type="InterPro" id="IPR056666">
    <property type="entry name" value="DrmE_C"/>
</dbReference>
<gene>
    <name evidence="2" type="ORF">CXK92_15610</name>
</gene>
<accession>A0A2N8S0X6</accession>